<name>A0A9K3GSJ9_HELAN</name>
<dbReference type="InterPro" id="IPR036047">
    <property type="entry name" value="F-box-like_dom_sf"/>
</dbReference>
<reference evidence="3" key="2">
    <citation type="submission" date="2020-06" db="EMBL/GenBank/DDBJ databases">
        <title>Helianthus annuus Genome sequencing and assembly Release 2.</title>
        <authorList>
            <person name="Gouzy J."/>
            <person name="Langlade N."/>
            <person name="Munos S."/>
        </authorList>
    </citation>
    <scope>NUCLEOTIDE SEQUENCE</scope>
    <source>
        <tissue evidence="3">Leaves</tissue>
    </source>
</reference>
<dbReference type="InterPro" id="IPR053781">
    <property type="entry name" value="F-box_AtFBL13-like"/>
</dbReference>
<organism evidence="3 4">
    <name type="scientific">Helianthus annuus</name>
    <name type="common">Common sunflower</name>
    <dbReference type="NCBI Taxonomy" id="4232"/>
    <lineage>
        <taxon>Eukaryota</taxon>
        <taxon>Viridiplantae</taxon>
        <taxon>Streptophyta</taxon>
        <taxon>Embryophyta</taxon>
        <taxon>Tracheophyta</taxon>
        <taxon>Spermatophyta</taxon>
        <taxon>Magnoliopsida</taxon>
        <taxon>eudicotyledons</taxon>
        <taxon>Gunneridae</taxon>
        <taxon>Pentapetalae</taxon>
        <taxon>asterids</taxon>
        <taxon>campanulids</taxon>
        <taxon>Asterales</taxon>
        <taxon>Asteraceae</taxon>
        <taxon>Asteroideae</taxon>
        <taxon>Heliantheae alliance</taxon>
        <taxon>Heliantheae</taxon>
        <taxon>Helianthus</taxon>
    </lineage>
</organism>
<dbReference type="PANTHER" id="PTHR32212">
    <property type="entry name" value="CYCLIN-LIKE F-BOX"/>
    <property type="match status" value="1"/>
</dbReference>
<dbReference type="InterPro" id="IPR001810">
    <property type="entry name" value="F-box_dom"/>
</dbReference>
<dbReference type="InterPro" id="IPR032675">
    <property type="entry name" value="LRR_dom_sf"/>
</dbReference>
<dbReference type="PANTHER" id="PTHR32212:SF260">
    <property type="entry name" value="LEUCINE-RICH REPEAT DOMAIN SUPERFAMILY, F-BOX-LIKE DOMAIN SUPERFAMILY"/>
    <property type="match status" value="1"/>
</dbReference>
<dbReference type="AlphaFoldDB" id="A0A9K3GSJ9"/>
<dbReference type="Proteomes" id="UP000215914">
    <property type="component" value="Unassembled WGS sequence"/>
</dbReference>
<evidence type="ECO:0000259" key="1">
    <source>
        <dbReference type="Pfam" id="PF00646"/>
    </source>
</evidence>
<protein>
    <submittedName>
        <fullName evidence="3">Leucine-rich repeat domain superfamily, F-box-like domain superfamily</fullName>
    </submittedName>
</protein>
<dbReference type="SUPFAM" id="SSF81383">
    <property type="entry name" value="F-box domain"/>
    <property type="match status" value="1"/>
</dbReference>
<dbReference type="Pfam" id="PF23622">
    <property type="entry name" value="LRR_At1g61320_AtMIF1"/>
    <property type="match status" value="1"/>
</dbReference>
<dbReference type="Gramene" id="mRNA:HanXRQr2_Chr17g0783211">
    <property type="protein sequence ID" value="mRNA:HanXRQr2_Chr17g0783211"/>
    <property type="gene ID" value="HanXRQr2_Chr17g0783211"/>
</dbReference>
<evidence type="ECO:0000259" key="2">
    <source>
        <dbReference type="Pfam" id="PF23622"/>
    </source>
</evidence>
<dbReference type="Pfam" id="PF00646">
    <property type="entry name" value="F-box"/>
    <property type="match status" value="1"/>
</dbReference>
<dbReference type="Gene3D" id="3.80.10.10">
    <property type="entry name" value="Ribonuclease Inhibitor"/>
    <property type="match status" value="1"/>
</dbReference>
<dbReference type="EMBL" id="MNCJ02000332">
    <property type="protein sequence ID" value="KAF5753716.1"/>
    <property type="molecule type" value="Genomic_DNA"/>
</dbReference>
<gene>
    <name evidence="3" type="ORF">HanXRQr2_Chr17g0783211</name>
</gene>
<sequence>MGDRKKMNVEEDRLSSLPDDLIHNILSFVSIKLAVKTSVLSSRWRNNQIEVSSVELTSRGKVVQPCVKRILSYAFSHNVEQMNITFLPEKNIEFPVSLFSSQSLKNLTLTGCTRNIYDLSITTPPTWELQTLATLNLHFVTLHDANTDKGDSLFSHCANLKNLTLKHCRLVGVNGFNISHPGLSSLTLEDGCDDVNVVTPQLKNLIIKGWRGIHLMSISAPNLSSLHYEGSYDSLQLSTDLFHLEKVDVCLSYPSNALKTVCLLQHFRNVKFLRLNMEIVKCLSSSVELISHQPSPFANLKSLKVYPSNVDLKAEKQTQPEVTMSTEVKNYLLDSSPAPGATFTIVSHEEVRTARNVTSARNLMSELQGFLDEWKENRETNTAHMKQDKAPIEIENRRAQLKTKRKWPFGEQMTHIKDQFWKGHKNTCQIISKLEKIEEILTRLPTSRRAKLQQSFSNLCLEAVTIMDNMVDHLKTQCDKKPRLYLSELATASQPSS</sequence>
<feature type="domain" description="At1g61320/AtMIF1 LRR" evidence="2">
    <location>
        <begin position="61"/>
        <end position="306"/>
    </location>
</feature>
<evidence type="ECO:0000313" key="3">
    <source>
        <dbReference type="EMBL" id="KAF5753716.1"/>
    </source>
</evidence>
<comment type="caution">
    <text evidence="3">The sequence shown here is derived from an EMBL/GenBank/DDBJ whole genome shotgun (WGS) entry which is preliminary data.</text>
</comment>
<feature type="domain" description="F-box" evidence="1">
    <location>
        <begin position="14"/>
        <end position="46"/>
    </location>
</feature>
<dbReference type="InterPro" id="IPR055357">
    <property type="entry name" value="LRR_At1g61320_AtMIF1"/>
</dbReference>
<accession>A0A9K3GSJ9</accession>
<evidence type="ECO:0000313" key="4">
    <source>
        <dbReference type="Proteomes" id="UP000215914"/>
    </source>
</evidence>
<proteinExistence type="predicted"/>
<dbReference type="SUPFAM" id="SSF52058">
    <property type="entry name" value="L domain-like"/>
    <property type="match status" value="1"/>
</dbReference>
<reference evidence="3" key="1">
    <citation type="journal article" date="2017" name="Nature">
        <title>The sunflower genome provides insights into oil metabolism, flowering and Asterid evolution.</title>
        <authorList>
            <person name="Badouin H."/>
            <person name="Gouzy J."/>
            <person name="Grassa C.J."/>
            <person name="Murat F."/>
            <person name="Staton S.E."/>
            <person name="Cottret L."/>
            <person name="Lelandais-Briere C."/>
            <person name="Owens G.L."/>
            <person name="Carrere S."/>
            <person name="Mayjonade B."/>
            <person name="Legrand L."/>
            <person name="Gill N."/>
            <person name="Kane N.C."/>
            <person name="Bowers J.E."/>
            <person name="Hubner S."/>
            <person name="Bellec A."/>
            <person name="Berard A."/>
            <person name="Berges H."/>
            <person name="Blanchet N."/>
            <person name="Boniface M.C."/>
            <person name="Brunel D."/>
            <person name="Catrice O."/>
            <person name="Chaidir N."/>
            <person name="Claudel C."/>
            <person name="Donnadieu C."/>
            <person name="Faraut T."/>
            <person name="Fievet G."/>
            <person name="Helmstetter N."/>
            <person name="King M."/>
            <person name="Knapp S.J."/>
            <person name="Lai Z."/>
            <person name="Le Paslier M.C."/>
            <person name="Lippi Y."/>
            <person name="Lorenzon L."/>
            <person name="Mandel J.R."/>
            <person name="Marage G."/>
            <person name="Marchand G."/>
            <person name="Marquand E."/>
            <person name="Bret-Mestries E."/>
            <person name="Morien E."/>
            <person name="Nambeesan S."/>
            <person name="Nguyen T."/>
            <person name="Pegot-Espagnet P."/>
            <person name="Pouilly N."/>
            <person name="Raftis F."/>
            <person name="Sallet E."/>
            <person name="Schiex T."/>
            <person name="Thomas J."/>
            <person name="Vandecasteele C."/>
            <person name="Vares D."/>
            <person name="Vear F."/>
            <person name="Vautrin S."/>
            <person name="Crespi M."/>
            <person name="Mangin B."/>
            <person name="Burke J.M."/>
            <person name="Salse J."/>
            <person name="Munos S."/>
            <person name="Vincourt P."/>
            <person name="Rieseberg L.H."/>
            <person name="Langlade N.B."/>
        </authorList>
    </citation>
    <scope>NUCLEOTIDE SEQUENCE</scope>
    <source>
        <tissue evidence="3">Leaves</tissue>
    </source>
</reference>
<keyword evidence="4" id="KW-1185">Reference proteome</keyword>
<dbReference type="CDD" id="cd22160">
    <property type="entry name" value="F-box_AtFBL13-like"/>
    <property type="match status" value="1"/>
</dbReference>